<keyword evidence="1" id="KW-0812">Transmembrane</keyword>
<keyword evidence="1" id="KW-0472">Membrane</keyword>
<dbReference type="KEGG" id="pdo:PSDT_0133"/>
<dbReference type="AlphaFoldDB" id="E6K280"/>
<dbReference type="EMBL" id="AEON01000002">
    <property type="protein sequence ID" value="EFT82868.1"/>
    <property type="molecule type" value="Genomic_DNA"/>
</dbReference>
<evidence type="ECO:0000313" key="2">
    <source>
        <dbReference type="EMBL" id="EFT82868.1"/>
    </source>
</evidence>
<reference evidence="2 3" key="1">
    <citation type="submission" date="2010-12" db="EMBL/GenBank/DDBJ databases">
        <authorList>
            <person name="Muzny D."/>
            <person name="Qin X."/>
            <person name="Buhay C."/>
            <person name="Dugan-Rocha S."/>
            <person name="Ding Y."/>
            <person name="Chen G."/>
            <person name="Hawes A."/>
            <person name="Holder M."/>
            <person name="Jhangiani S."/>
            <person name="Johnson A."/>
            <person name="Khan Z."/>
            <person name="Li Z."/>
            <person name="Liu W."/>
            <person name="Liu X."/>
            <person name="Perez L."/>
            <person name="Shen H."/>
            <person name="Wang Q."/>
            <person name="Watt J."/>
            <person name="Xi L."/>
            <person name="Xin Y."/>
            <person name="Zhou J."/>
            <person name="Deng J."/>
            <person name="Jiang H."/>
            <person name="Liu Y."/>
            <person name="Qu J."/>
            <person name="Song X.-Z."/>
            <person name="Zhang L."/>
            <person name="Villasana D."/>
            <person name="Johnson A."/>
            <person name="Liu J."/>
            <person name="Liyanage D."/>
            <person name="Lorensuhewa L."/>
            <person name="Robinson T."/>
            <person name="Song A."/>
            <person name="Song B.-B."/>
            <person name="Dinh H."/>
            <person name="Thornton R."/>
            <person name="Coyle M."/>
            <person name="Francisco L."/>
            <person name="Jackson L."/>
            <person name="Javaid M."/>
            <person name="Korchina V."/>
            <person name="Kovar C."/>
            <person name="Mata R."/>
            <person name="Mathew T."/>
            <person name="Ngo R."/>
            <person name="Nguyen L."/>
            <person name="Nguyen N."/>
            <person name="Okwuonu G."/>
            <person name="Ongeri F."/>
            <person name="Pham C."/>
            <person name="Simmons D."/>
            <person name="Wilczek-Boney K."/>
            <person name="Hale W."/>
            <person name="Jakkamsetti A."/>
            <person name="Pham P."/>
            <person name="Ruth R."/>
            <person name="San Lucas F."/>
            <person name="Warren J."/>
            <person name="Zhang J."/>
            <person name="Zhao Z."/>
            <person name="Zhou C."/>
            <person name="Zhu D."/>
            <person name="Lee S."/>
            <person name="Bess C."/>
            <person name="Blankenburg K."/>
            <person name="Forbes L."/>
            <person name="Fu Q."/>
            <person name="Gubbala S."/>
            <person name="Hirani K."/>
            <person name="Jayaseelan J.C."/>
            <person name="Lara F."/>
            <person name="Munidasa M."/>
            <person name="Palculict T."/>
            <person name="Patil S."/>
            <person name="Pu L.-L."/>
            <person name="Saada N."/>
            <person name="Tang L."/>
            <person name="Weissenberger G."/>
            <person name="Zhu Y."/>
            <person name="Hemphill L."/>
            <person name="Shang Y."/>
            <person name="Youmans B."/>
            <person name="Ayvaz T."/>
            <person name="Ross M."/>
            <person name="Santibanez J."/>
            <person name="Aqrawi P."/>
            <person name="Gross S."/>
            <person name="Joshi V."/>
            <person name="Fowler G."/>
            <person name="Nazareth L."/>
            <person name="Reid J."/>
            <person name="Worley K."/>
            <person name="Petrosino J."/>
            <person name="Highlander S."/>
            <person name="Gibbs R."/>
        </authorList>
    </citation>
    <scope>NUCLEOTIDE SEQUENCE [LARGE SCALE GENOMIC DNA]</scope>
    <source>
        <strain evidence="2 3">DSM 10105</strain>
    </source>
</reference>
<organism evidence="2 3">
    <name type="scientific">Parascardovia denticolens DSM 10105 = JCM 12538</name>
    <dbReference type="NCBI Taxonomy" id="864564"/>
    <lineage>
        <taxon>Bacteria</taxon>
        <taxon>Bacillati</taxon>
        <taxon>Actinomycetota</taxon>
        <taxon>Actinomycetes</taxon>
        <taxon>Bifidobacteriales</taxon>
        <taxon>Bifidobacteriaceae</taxon>
        <taxon>Parascardovia</taxon>
    </lineage>
</organism>
<dbReference type="Proteomes" id="UP000004946">
    <property type="component" value="Chromosome"/>
</dbReference>
<dbReference type="RefSeq" id="WP_006290770.1">
    <property type="nucleotide sequence ID" value="NZ_AP012333.1"/>
</dbReference>
<name>E6K280_PARDN</name>
<accession>E6K280</accession>
<gene>
    <name evidence="2" type="ORF">HMPREF0620_1553</name>
</gene>
<evidence type="ECO:0000256" key="1">
    <source>
        <dbReference type="SAM" id="Phobius"/>
    </source>
</evidence>
<dbReference type="HOGENOM" id="CLU_2772156_0_0_11"/>
<dbReference type="PATRIC" id="fig|864564.6.peg.147"/>
<keyword evidence="1" id="KW-1133">Transmembrane helix</keyword>
<dbReference type="NCBIfam" id="TIGR01167">
    <property type="entry name" value="LPXTG_anchor"/>
    <property type="match status" value="1"/>
</dbReference>
<sequence>MRDGDLLVERVLLLARMRAVAAAVPAAAGGPRLAQTGVDASRATLVGLILAGLAVGLLLVRRRMAAGRG</sequence>
<feature type="transmembrane region" description="Helical" evidence="1">
    <location>
        <begin position="40"/>
        <end position="60"/>
    </location>
</feature>
<proteinExistence type="predicted"/>
<keyword evidence="3" id="KW-1185">Reference proteome</keyword>
<comment type="caution">
    <text evidence="2">The sequence shown here is derived from an EMBL/GenBank/DDBJ whole genome shotgun (WGS) entry which is preliminary data.</text>
</comment>
<protein>
    <submittedName>
        <fullName evidence="2">LPXTG-motif cell wall anchor domain protein</fullName>
    </submittedName>
</protein>
<evidence type="ECO:0000313" key="3">
    <source>
        <dbReference type="Proteomes" id="UP000004946"/>
    </source>
</evidence>